<dbReference type="GO" id="GO:0006308">
    <property type="term" value="P:DNA catabolic process"/>
    <property type="evidence" value="ECO:0007669"/>
    <property type="project" value="InterPro"/>
</dbReference>
<evidence type="ECO:0000256" key="5">
    <source>
        <dbReference type="ARBA" id="ARBA00022801"/>
    </source>
</evidence>
<dbReference type="AlphaFoldDB" id="A0A8E2DQM5"/>
<organism evidence="9 10">
    <name type="scientific">Obba rivulosa</name>
    <dbReference type="NCBI Taxonomy" id="1052685"/>
    <lineage>
        <taxon>Eukaryota</taxon>
        <taxon>Fungi</taxon>
        <taxon>Dikarya</taxon>
        <taxon>Basidiomycota</taxon>
        <taxon>Agaricomycotina</taxon>
        <taxon>Agaricomycetes</taxon>
        <taxon>Polyporales</taxon>
        <taxon>Gelatoporiaceae</taxon>
        <taxon>Obba</taxon>
    </lineage>
</organism>
<dbReference type="InterPro" id="IPR008947">
    <property type="entry name" value="PLipase_C/P1_nuclease_dom_sf"/>
</dbReference>
<dbReference type="Pfam" id="PF02265">
    <property type="entry name" value="S1-P1_nuclease"/>
    <property type="match status" value="1"/>
</dbReference>
<keyword evidence="2" id="KW-0540">Nuclease</keyword>
<evidence type="ECO:0000256" key="6">
    <source>
        <dbReference type="ARBA" id="ARBA00023157"/>
    </source>
</evidence>
<keyword evidence="6" id="KW-1015">Disulfide bond</keyword>
<protein>
    <submittedName>
        <fullName evidence="9">Phospholipase C/P1 nuclease</fullName>
    </submittedName>
</protein>
<dbReference type="Proteomes" id="UP000250043">
    <property type="component" value="Unassembled WGS sequence"/>
</dbReference>
<accession>A0A8E2DQM5</accession>
<reference evidence="9 10" key="1">
    <citation type="submission" date="2016-07" db="EMBL/GenBank/DDBJ databases">
        <title>Draft genome of the white-rot fungus Obba rivulosa 3A-2.</title>
        <authorList>
            <consortium name="DOE Joint Genome Institute"/>
            <person name="Miettinen O."/>
            <person name="Riley R."/>
            <person name="Acob R."/>
            <person name="Barry K."/>
            <person name="Cullen D."/>
            <person name="De Vries R."/>
            <person name="Hainaut M."/>
            <person name="Hatakka A."/>
            <person name="Henrissat B."/>
            <person name="Hilden K."/>
            <person name="Kuo R."/>
            <person name="Labutti K."/>
            <person name="Lipzen A."/>
            <person name="Makela M.R."/>
            <person name="Sandor L."/>
            <person name="Spatafora J.W."/>
            <person name="Grigoriev I.V."/>
            <person name="Hibbett D.S."/>
        </authorList>
    </citation>
    <scope>NUCLEOTIDE SEQUENCE [LARGE SCALE GENOMIC DNA]</scope>
    <source>
        <strain evidence="9 10">3A-2</strain>
    </source>
</reference>
<keyword evidence="3" id="KW-0479">Metal-binding</keyword>
<evidence type="ECO:0000256" key="2">
    <source>
        <dbReference type="ARBA" id="ARBA00022722"/>
    </source>
</evidence>
<evidence type="ECO:0000256" key="7">
    <source>
        <dbReference type="ARBA" id="ARBA00023180"/>
    </source>
</evidence>
<sequence>MFNKLSFLISTALCLLPGALAWGAAGHEIVATLAQMHLHPSVLPVLCDLLSPPDGNEAAPFARPCHLAPIAAWADRVKREPQYRYTSVLHYVNAVDDSPAETCAFPGPHGWQGSAHQNVLGAVRNTTGLLQRFVQDGAGDLADAADALKFLVHYVGDMHQPLHLTGRLRGGNGARVRFEGRITSLHSVWDGLLLAQSLRSLPYNYTRPLPGSRGRAVEAHLRDTIYDPFIRRVMWEGFGLDDAGRFGDVSEWLACPAQDGEPPSLLQRVQTVLELAGNGSDGSEEDDEVLCPHAWTEAIHELNCALPVWPPELEDAFVAFERAEAEFGYGTVDEKAEAELGGDAMDEQASQTSSSYPPPVVLPASYSARVHDQWVLERLMAMAGIRLAGILNGIVLGGEAAGSLVVVDPIIEASLALV</sequence>
<dbReference type="GO" id="GO:0004519">
    <property type="term" value="F:endonuclease activity"/>
    <property type="evidence" value="ECO:0007669"/>
    <property type="project" value="UniProtKB-KW"/>
</dbReference>
<evidence type="ECO:0000256" key="1">
    <source>
        <dbReference type="ARBA" id="ARBA00009547"/>
    </source>
</evidence>
<feature type="signal peptide" evidence="8">
    <location>
        <begin position="1"/>
        <end position="21"/>
    </location>
</feature>
<keyword evidence="4" id="KW-0255">Endonuclease</keyword>
<evidence type="ECO:0000256" key="4">
    <source>
        <dbReference type="ARBA" id="ARBA00022759"/>
    </source>
</evidence>
<keyword evidence="5" id="KW-0378">Hydrolase</keyword>
<dbReference type="PANTHER" id="PTHR33146">
    <property type="entry name" value="ENDONUCLEASE 4"/>
    <property type="match status" value="1"/>
</dbReference>
<proteinExistence type="inferred from homology"/>
<dbReference type="GO" id="GO:0016788">
    <property type="term" value="F:hydrolase activity, acting on ester bonds"/>
    <property type="evidence" value="ECO:0007669"/>
    <property type="project" value="InterPro"/>
</dbReference>
<evidence type="ECO:0000313" key="9">
    <source>
        <dbReference type="EMBL" id="OCH93899.1"/>
    </source>
</evidence>
<dbReference type="OrthoDB" id="441446at2759"/>
<keyword evidence="8" id="KW-0732">Signal</keyword>
<dbReference type="CDD" id="cd11010">
    <property type="entry name" value="S1-P1_nuclease"/>
    <property type="match status" value="1"/>
</dbReference>
<evidence type="ECO:0000313" key="10">
    <source>
        <dbReference type="Proteomes" id="UP000250043"/>
    </source>
</evidence>
<dbReference type="GO" id="GO:0046872">
    <property type="term" value="F:metal ion binding"/>
    <property type="evidence" value="ECO:0007669"/>
    <property type="project" value="UniProtKB-KW"/>
</dbReference>
<comment type="similarity">
    <text evidence="1">Belongs to the nuclease type I family.</text>
</comment>
<keyword evidence="10" id="KW-1185">Reference proteome</keyword>
<keyword evidence="7" id="KW-0325">Glycoprotein</keyword>
<gene>
    <name evidence="9" type="ORF">OBBRIDRAFT_748571</name>
</gene>
<evidence type="ECO:0000256" key="3">
    <source>
        <dbReference type="ARBA" id="ARBA00022723"/>
    </source>
</evidence>
<dbReference type="InterPro" id="IPR003154">
    <property type="entry name" value="S1/P1nuclease"/>
</dbReference>
<feature type="chain" id="PRO_5034467654" evidence="8">
    <location>
        <begin position="22"/>
        <end position="418"/>
    </location>
</feature>
<dbReference type="Gene3D" id="1.10.575.10">
    <property type="entry name" value="P1 Nuclease"/>
    <property type="match status" value="1"/>
</dbReference>
<name>A0A8E2DQM5_9APHY</name>
<evidence type="ECO:0000256" key="8">
    <source>
        <dbReference type="SAM" id="SignalP"/>
    </source>
</evidence>
<dbReference type="SUPFAM" id="SSF48537">
    <property type="entry name" value="Phospholipase C/P1 nuclease"/>
    <property type="match status" value="1"/>
</dbReference>
<dbReference type="PANTHER" id="PTHR33146:SF29">
    <property type="entry name" value="S1_P1 NUCLEASE"/>
    <property type="match status" value="1"/>
</dbReference>
<dbReference type="GO" id="GO:0003676">
    <property type="term" value="F:nucleic acid binding"/>
    <property type="evidence" value="ECO:0007669"/>
    <property type="project" value="InterPro"/>
</dbReference>
<dbReference type="EMBL" id="KV722349">
    <property type="protein sequence ID" value="OCH93899.1"/>
    <property type="molecule type" value="Genomic_DNA"/>
</dbReference>